<sequence>MIPKASNKETKDIPTQNPKSNLTEKEVNVSNEEQSSKIVVDMSANGGKMPLFDDHEQPIDLVDDTIEEIEVLVTRPSKFDVLSNVIHSSSNADFSKNFEDGGNDAAKSQASTQMEKTIMTWRTLPVQSTSIEK</sequence>
<accession>A0ABD2YT85</accession>
<organism evidence="2 3">
    <name type="scientific">Cinchona calisaya</name>
    <dbReference type="NCBI Taxonomy" id="153742"/>
    <lineage>
        <taxon>Eukaryota</taxon>
        <taxon>Viridiplantae</taxon>
        <taxon>Streptophyta</taxon>
        <taxon>Embryophyta</taxon>
        <taxon>Tracheophyta</taxon>
        <taxon>Spermatophyta</taxon>
        <taxon>Magnoliopsida</taxon>
        <taxon>eudicotyledons</taxon>
        <taxon>Gunneridae</taxon>
        <taxon>Pentapetalae</taxon>
        <taxon>asterids</taxon>
        <taxon>lamiids</taxon>
        <taxon>Gentianales</taxon>
        <taxon>Rubiaceae</taxon>
        <taxon>Cinchonoideae</taxon>
        <taxon>Cinchoneae</taxon>
        <taxon>Cinchona</taxon>
    </lineage>
</organism>
<proteinExistence type="predicted"/>
<evidence type="ECO:0000256" key="1">
    <source>
        <dbReference type="SAM" id="MobiDB-lite"/>
    </source>
</evidence>
<protein>
    <submittedName>
        <fullName evidence="2">Uncharacterized protein</fullName>
    </submittedName>
</protein>
<name>A0ABD2YT85_9GENT</name>
<reference evidence="2 3" key="1">
    <citation type="submission" date="2024-11" db="EMBL/GenBank/DDBJ databases">
        <title>A near-complete genome assembly of Cinchona calisaya.</title>
        <authorList>
            <person name="Lian D.C."/>
            <person name="Zhao X.W."/>
            <person name="Wei L."/>
        </authorList>
    </citation>
    <scope>NUCLEOTIDE SEQUENCE [LARGE SCALE GENOMIC DNA]</scope>
    <source>
        <tissue evidence="2">Nenye</tissue>
    </source>
</reference>
<evidence type="ECO:0000313" key="2">
    <source>
        <dbReference type="EMBL" id="KAL3509816.1"/>
    </source>
</evidence>
<gene>
    <name evidence="2" type="ORF">ACH5RR_029217</name>
</gene>
<keyword evidence="3" id="KW-1185">Reference proteome</keyword>
<feature type="region of interest" description="Disordered" evidence="1">
    <location>
        <begin position="1"/>
        <end position="36"/>
    </location>
</feature>
<dbReference type="AlphaFoldDB" id="A0ABD2YT85"/>
<dbReference type="EMBL" id="JBJUIK010000012">
    <property type="protein sequence ID" value="KAL3509816.1"/>
    <property type="molecule type" value="Genomic_DNA"/>
</dbReference>
<comment type="caution">
    <text evidence="2">The sequence shown here is derived from an EMBL/GenBank/DDBJ whole genome shotgun (WGS) entry which is preliminary data.</text>
</comment>
<dbReference type="Proteomes" id="UP001630127">
    <property type="component" value="Unassembled WGS sequence"/>
</dbReference>
<evidence type="ECO:0000313" key="3">
    <source>
        <dbReference type="Proteomes" id="UP001630127"/>
    </source>
</evidence>
<feature type="compositionally biased region" description="Basic and acidic residues" evidence="1">
    <location>
        <begin position="1"/>
        <end position="12"/>
    </location>
</feature>